<accession>A0AA94F446</accession>
<organism evidence="2">
    <name type="scientific">Flavobacterium columnare</name>
    <dbReference type="NCBI Taxonomy" id="996"/>
    <lineage>
        <taxon>Bacteria</taxon>
        <taxon>Pseudomonadati</taxon>
        <taxon>Bacteroidota</taxon>
        <taxon>Flavobacteriia</taxon>
        <taxon>Flavobacteriales</taxon>
        <taxon>Flavobacteriaceae</taxon>
        <taxon>Flavobacterium</taxon>
    </lineage>
</organism>
<dbReference type="GeneID" id="56894259"/>
<comment type="caution">
    <text evidence="2">The sequence shown here is derived from an EMBL/GenBank/DDBJ whole genome shotgun (WGS) entry which is preliminary data.</text>
</comment>
<dbReference type="Gene3D" id="2.20.110.10">
    <property type="entry name" value="Histone H3 K4-specific methyltransferase SET7/9 N-terminal domain"/>
    <property type="match status" value="1"/>
</dbReference>
<keyword evidence="1" id="KW-0732">Signal</keyword>
<protein>
    <submittedName>
        <fullName evidence="2">Membrane-binding protein</fullName>
    </submittedName>
</protein>
<feature type="chain" id="PRO_5043279408" evidence="1">
    <location>
        <begin position="21"/>
        <end position="105"/>
    </location>
</feature>
<proteinExistence type="predicted"/>
<dbReference type="EMBL" id="RWGX01000003">
    <property type="protein sequence ID" value="RVU88952.1"/>
    <property type="molecule type" value="Genomic_DNA"/>
</dbReference>
<evidence type="ECO:0000256" key="1">
    <source>
        <dbReference type="SAM" id="SignalP"/>
    </source>
</evidence>
<dbReference type="KEGG" id="fcv:AWN65_00530"/>
<reference evidence="2" key="1">
    <citation type="submission" date="2018-12" db="EMBL/GenBank/DDBJ databases">
        <title>Draft genome sequence of Flaovobacterium columnare BGFS27 isolated from channel catfish in Alabama.</title>
        <authorList>
            <person name="Cai W."/>
            <person name="Arias C."/>
        </authorList>
    </citation>
    <scope>NUCLEOTIDE SEQUENCE [LARGE SCALE GENOMIC DNA]</scope>
    <source>
        <strain evidence="2">BGFS27</strain>
    </source>
</reference>
<gene>
    <name evidence="2" type="ORF">EJB19_02050</name>
</gene>
<feature type="signal peptide" evidence="1">
    <location>
        <begin position="1"/>
        <end position="20"/>
    </location>
</feature>
<name>A0AA94F446_9FLAO</name>
<dbReference type="AlphaFoldDB" id="A0AA94F446"/>
<sequence length="105" mass="12167">MKKRISIITLLFTVASFAQLIEPKYEIQNNLIKATYYYDNGKIMQEGFYKDGKVHGKWVSYTKEGNELATGQYESGQKVGTWIFKENGVIAQVNYNDNRLVNFKK</sequence>
<evidence type="ECO:0000313" key="2">
    <source>
        <dbReference type="EMBL" id="RVU88952.1"/>
    </source>
</evidence>
<dbReference type="SUPFAM" id="SSF82185">
    <property type="entry name" value="Histone H3 K4-specific methyltransferase SET7/9 N-terminal domain"/>
    <property type="match status" value="1"/>
</dbReference>
<dbReference type="RefSeq" id="WP_060381367.1">
    <property type="nucleotide sequence ID" value="NZ_CP016277.1"/>
</dbReference>